<evidence type="ECO:0000313" key="1">
    <source>
        <dbReference type="EMBL" id="GBN84284.1"/>
    </source>
</evidence>
<dbReference type="EMBL" id="BGPR01020296">
    <property type="protein sequence ID" value="GBN84284.1"/>
    <property type="molecule type" value="Genomic_DNA"/>
</dbReference>
<evidence type="ECO:0000313" key="2">
    <source>
        <dbReference type="Proteomes" id="UP000499080"/>
    </source>
</evidence>
<comment type="caution">
    <text evidence="1">The sequence shown here is derived from an EMBL/GenBank/DDBJ whole genome shotgun (WGS) entry which is preliminary data.</text>
</comment>
<dbReference type="Proteomes" id="UP000499080">
    <property type="component" value="Unassembled WGS sequence"/>
</dbReference>
<sequence length="91" mass="9629">MIYVRCFCGNETLRAVCDTSGANHNWSTVTNIFGVKSADFATPKLENTGVAAGFAARHQSASTHCADALSRSHPGSCIRRSSASTILHCAL</sequence>
<reference evidence="1 2" key="1">
    <citation type="journal article" date="2019" name="Sci. Rep.">
        <title>Orb-weaving spider Araneus ventricosus genome elucidates the spidroin gene catalogue.</title>
        <authorList>
            <person name="Kono N."/>
            <person name="Nakamura H."/>
            <person name="Ohtoshi R."/>
            <person name="Moran D.A.P."/>
            <person name="Shinohara A."/>
            <person name="Yoshida Y."/>
            <person name="Fujiwara M."/>
            <person name="Mori M."/>
            <person name="Tomita M."/>
            <person name="Arakawa K."/>
        </authorList>
    </citation>
    <scope>NUCLEOTIDE SEQUENCE [LARGE SCALE GENOMIC DNA]</scope>
</reference>
<accession>A0A4Y2S7V2</accession>
<organism evidence="1 2">
    <name type="scientific">Araneus ventricosus</name>
    <name type="common">Orbweaver spider</name>
    <name type="synonym">Epeira ventricosa</name>
    <dbReference type="NCBI Taxonomy" id="182803"/>
    <lineage>
        <taxon>Eukaryota</taxon>
        <taxon>Metazoa</taxon>
        <taxon>Ecdysozoa</taxon>
        <taxon>Arthropoda</taxon>
        <taxon>Chelicerata</taxon>
        <taxon>Arachnida</taxon>
        <taxon>Araneae</taxon>
        <taxon>Araneomorphae</taxon>
        <taxon>Entelegynae</taxon>
        <taxon>Araneoidea</taxon>
        <taxon>Araneidae</taxon>
        <taxon>Araneus</taxon>
    </lineage>
</organism>
<name>A0A4Y2S7V2_ARAVE</name>
<proteinExistence type="predicted"/>
<dbReference type="AlphaFoldDB" id="A0A4Y2S7V2"/>
<protein>
    <submittedName>
        <fullName evidence="1">Uncharacterized protein</fullName>
    </submittedName>
</protein>
<keyword evidence="2" id="KW-1185">Reference proteome</keyword>
<gene>
    <name evidence="1" type="ORF">AVEN_72199_1</name>
</gene>